<dbReference type="Proteomes" id="UP000199420">
    <property type="component" value="Unassembled WGS sequence"/>
</dbReference>
<name>A0A1H6XU20_9GAMM</name>
<keyword evidence="2" id="KW-1185">Reference proteome</keyword>
<dbReference type="EMBL" id="FNYC01000006">
    <property type="protein sequence ID" value="SEJ32568.1"/>
    <property type="molecule type" value="Genomic_DNA"/>
</dbReference>
<reference evidence="1 2" key="1">
    <citation type="submission" date="2016-10" db="EMBL/GenBank/DDBJ databases">
        <authorList>
            <person name="de Groot N.N."/>
        </authorList>
    </citation>
    <scope>NUCLEOTIDE SEQUENCE [LARGE SCALE GENOMIC DNA]</scope>
    <source>
        <strain evidence="1 2">DSM 26515</strain>
    </source>
</reference>
<dbReference type="RefSeq" id="WP_091337265.1">
    <property type="nucleotide sequence ID" value="NZ_FNYC01000006.1"/>
</dbReference>
<dbReference type="Pfam" id="PF19459">
    <property type="entry name" value="DUF5996"/>
    <property type="match status" value="1"/>
</dbReference>
<protein>
    <recommendedName>
        <fullName evidence="3">Ava_C0101 and related proteins</fullName>
    </recommendedName>
</protein>
<accession>A0A1H6XU20</accession>
<evidence type="ECO:0000313" key="1">
    <source>
        <dbReference type="EMBL" id="SEJ32568.1"/>
    </source>
</evidence>
<dbReference type="OrthoDB" id="9800945at2"/>
<dbReference type="InterPro" id="IPR046038">
    <property type="entry name" value="DUF5996"/>
</dbReference>
<evidence type="ECO:0008006" key="3">
    <source>
        <dbReference type="Google" id="ProtNLM"/>
    </source>
</evidence>
<evidence type="ECO:0000313" key="2">
    <source>
        <dbReference type="Proteomes" id="UP000199420"/>
    </source>
</evidence>
<proteinExistence type="predicted"/>
<sequence>MSNDETWPALPYDDWCETCQTLHLWSQVVGKIALALAPPLNHCWGVALHVTARGLATGMLPQGSRSFVLAFDFIDHVLAITCSDGQFGQVALKPRSVSDFYRALMDVLRDMGLVVRIWPVAVEVPTPVRLDEDTRHCSYEAAWAQRFWRILVQVDRVFSAWRCDYVGKSSPVNFFWGSFDLAVTRFSGRRAPAREGPAFQREAYSHEVISHGFWPGSAPVLEPAFYAYAVPQPDGLANAPVKPAEAYFHPQLSEFILPYAAMRAAASPESALCAFLQSTWRAAAERGQWDIAALERTPE</sequence>
<dbReference type="AlphaFoldDB" id="A0A1H6XU20"/>
<dbReference type="STRING" id="529704.SAMN02927913_2437"/>
<gene>
    <name evidence="1" type="ORF">SAMN04487997_3004</name>
</gene>
<organism evidence="1 2">
    <name type="scientific">Frateuria terrea</name>
    <dbReference type="NCBI Taxonomy" id="529704"/>
    <lineage>
        <taxon>Bacteria</taxon>
        <taxon>Pseudomonadati</taxon>
        <taxon>Pseudomonadota</taxon>
        <taxon>Gammaproteobacteria</taxon>
        <taxon>Lysobacterales</taxon>
        <taxon>Rhodanobacteraceae</taxon>
        <taxon>Frateuria</taxon>
    </lineage>
</organism>